<protein>
    <submittedName>
        <fullName evidence="1">Uncharacterized protein</fullName>
    </submittedName>
</protein>
<reference evidence="2" key="1">
    <citation type="submission" date="2016-01" db="EMBL/GenBank/DDBJ databases">
        <title>Draft genome of Chromobacterium sp. F49.</title>
        <authorList>
            <person name="Hong K.W."/>
        </authorList>
    </citation>
    <scope>NUCLEOTIDE SEQUENCE [LARGE SCALE GENOMIC DNA]</scope>
    <source>
        <strain evidence="2">P7IIIA</strain>
    </source>
</reference>
<evidence type="ECO:0000313" key="2">
    <source>
        <dbReference type="Proteomes" id="UP000076567"/>
    </source>
</evidence>
<dbReference type="AlphaFoldDB" id="A0A165P8N5"/>
<proteinExistence type="predicted"/>
<organism evidence="1 2">
    <name type="scientific">Fictibacillus phosphorivorans</name>
    <dbReference type="NCBI Taxonomy" id="1221500"/>
    <lineage>
        <taxon>Bacteria</taxon>
        <taxon>Bacillati</taxon>
        <taxon>Bacillota</taxon>
        <taxon>Bacilli</taxon>
        <taxon>Bacillales</taxon>
        <taxon>Fictibacillaceae</taxon>
        <taxon>Fictibacillus</taxon>
    </lineage>
</organism>
<comment type="caution">
    <text evidence="1">The sequence shown here is derived from an EMBL/GenBank/DDBJ whole genome shotgun (WGS) entry which is preliminary data.</text>
</comment>
<sequence length="69" mass="8516">MKTPTVMYFFHSIIALMLDSKKGKMFKRKSLTDKFYVIQKEHQEVRISCEIFFRYTQKEWGSPELYWNR</sequence>
<gene>
    <name evidence="1" type="ORF">AWM68_03535</name>
</gene>
<dbReference type="EMBL" id="LRFC01000001">
    <property type="protein sequence ID" value="KZE69350.1"/>
    <property type="molecule type" value="Genomic_DNA"/>
</dbReference>
<name>A0A165P8N5_9BACL</name>
<keyword evidence="2" id="KW-1185">Reference proteome</keyword>
<dbReference type="Proteomes" id="UP000076567">
    <property type="component" value="Unassembled WGS sequence"/>
</dbReference>
<accession>A0A165P8N5</accession>
<evidence type="ECO:0000313" key="1">
    <source>
        <dbReference type="EMBL" id="KZE69350.1"/>
    </source>
</evidence>